<evidence type="ECO:0000256" key="3">
    <source>
        <dbReference type="SAM" id="Coils"/>
    </source>
</evidence>
<dbReference type="PANTHER" id="PTHR21431">
    <property type="entry name" value="PREFOLDIN SUBUNIT 6"/>
    <property type="match status" value="1"/>
</dbReference>
<evidence type="ECO:0000313" key="4">
    <source>
        <dbReference type="EMBL" id="KAL3793219.1"/>
    </source>
</evidence>
<dbReference type="InterPro" id="IPR009053">
    <property type="entry name" value="Prefoldin"/>
</dbReference>
<dbReference type="SUPFAM" id="SSF46579">
    <property type="entry name" value="Prefoldin"/>
    <property type="match status" value="1"/>
</dbReference>
<dbReference type="Proteomes" id="UP001516023">
    <property type="component" value="Unassembled WGS sequence"/>
</dbReference>
<dbReference type="CDD" id="cd23161">
    <property type="entry name" value="Prefoldin_6"/>
    <property type="match status" value="1"/>
</dbReference>
<comment type="caution">
    <text evidence="4">The sequence shown here is derived from an EMBL/GenBank/DDBJ whole genome shotgun (WGS) entry which is preliminary data.</text>
</comment>
<name>A0ABD3PZU1_9STRA</name>
<evidence type="ECO:0000256" key="1">
    <source>
        <dbReference type="ARBA" id="ARBA00008045"/>
    </source>
</evidence>
<accession>A0ABD3PZU1</accession>
<sequence>MEPNIGTRAAAEIDNQINAFRSLQEELTQHNIDYGTLMAQRNENEMVLKELEVCAVESEEGGEVVIYKQVCRFVVVFIVKMTMSVLLPVSPLTLFIHSAKMRITACPMLAFHSRSILLYQIGPVLIKNDLEEAIDTVKKRLEFITGEMDKAQASITKKQEQSQQLAKKIQEMQGAMQKAAVEAAKAVAAGQS</sequence>
<dbReference type="Pfam" id="PF01920">
    <property type="entry name" value="Prefoldin_2"/>
    <property type="match status" value="1"/>
</dbReference>
<evidence type="ECO:0008006" key="6">
    <source>
        <dbReference type="Google" id="ProtNLM"/>
    </source>
</evidence>
<evidence type="ECO:0000313" key="5">
    <source>
        <dbReference type="Proteomes" id="UP001516023"/>
    </source>
</evidence>
<keyword evidence="5" id="KW-1185">Reference proteome</keyword>
<dbReference type="Gene3D" id="1.10.287.370">
    <property type="match status" value="2"/>
</dbReference>
<evidence type="ECO:0000256" key="2">
    <source>
        <dbReference type="ARBA" id="ARBA00023186"/>
    </source>
</evidence>
<organism evidence="4 5">
    <name type="scientific">Cyclotella cryptica</name>
    <dbReference type="NCBI Taxonomy" id="29204"/>
    <lineage>
        <taxon>Eukaryota</taxon>
        <taxon>Sar</taxon>
        <taxon>Stramenopiles</taxon>
        <taxon>Ochrophyta</taxon>
        <taxon>Bacillariophyta</taxon>
        <taxon>Coscinodiscophyceae</taxon>
        <taxon>Thalassiosirophycidae</taxon>
        <taxon>Stephanodiscales</taxon>
        <taxon>Stephanodiscaceae</taxon>
        <taxon>Cyclotella</taxon>
    </lineage>
</organism>
<keyword evidence="3" id="KW-0175">Coiled coil</keyword>
<gene>
    <name evidence="4" type="ORF">HJC23_000761</name>
</gene>
<proteinExistence type="inferred from homology"/>
<feature type="coiled-coil region" evidence="3">
    <location>
        <begin position="127"/>
        <end position="182"/>
    </location>
</feature>
<keyword evidence="2" id="KW-0143">Chaperone</keyword>
<protein>
    <recommendedName>
        <fullName evidence="6">Prefoldin subunit 6</fullName>
    </recommendedName>
</protein>
<dbReference type="EMBL" id="JABMIG020000093">
    <property type="protein sequence ID" value="KAL3793219.1"/>
    <property type="molecule type" value="Genomic_DNA"/>
</dbReference>
<dbReference type="AlphaFoldDB" id="A0ABD3PZU1"/>
<dbReference type="InterPro" id="IPR002777">
    <property type="entry name" value="PFD_beta-like"/>
</dbReference>
<reference evidence="4 5" key="1">
    <citation type="journal article" date="2020" name="G3 (Bethesda)">
        <title>Improved Reference Genome for Cyclotella cryptica CCMP332, a Model for Cell Wall Morphogenesis, Salinity Adaptation, and Lipid Production in Diatoms (Bacillariophyta).</title>
        <authorList>
            <person name="Roberts W.R."/>
            <person name="Downey K.M."/>
            <person name="Ruck E.C."/>
            <person name="Traller J.C."/>
            <person name="Alverson A.J."/>
        </authorList>
    </citation>
    <scope>NUCLEOTIDE SEQUENCE [LARGE SCALE GENOMIC DNA]</scope>
    <source>
        <strain evidence="4 5">CCMP332</strain>
    </source>
</reference>
<comment type="similarity">
    <text evidence="1">Belongs to the prefoldin subunit beta family.</text>
</comment>
<dbReference type="PANTHER" id="PTHR21431:SF0">
    <property type="entry name" value="PREFOLDIN SUBUNIT 6"/>
    <property type="match status" value="1"/>
</dbReference>